<evidence type="ECO:0000256" key="5">
    <source>
        <dbReference type="ARBA" id="ARBA00022989"/>
    </source>
</evidence>
<keyword evidence="2" id="KW-1003">Cell membrane</keyword>
<evidence type="ECO:0000256" key="2">
    <source>
        <dbReference type="ARBA" id="ARBA00022475"/>
    </source>
</evidence>
<dbReference type="Proteomes" id="UP000885738">
    <property type="component" value="Unassembled WGS sequence"/>
</dbReference>
<comment type="caution">
    <text evidence="9">The sequence shown here is derived from an EMBL/GenBank/DDBJ whole genome shotgun (WGS) entry which is preliminary data.</text>
</comment>
<keyword evidence="5 8" id="KW-1133">Transmembrane helix</keyword>
<dbReference type="EMBL" id="DRIH01000021">
    <property type="protein sequence ID" value="HEC67345.1"/>
    <property type="molecule type" value="Genomic_DNA"/>
</dbReference>
<dbReference type="GO" id="GO:0044038">
    <property type="term" value="P:cell wall macromolecule biosynthetic process"/>
    <property type="evidence" value="ECO:0007669"/>
    <property type="project" value="TreeGrafter"/>
</dbReference>
<feature type="transmembrane region" description="Helical" evidence="8">
    <location>
        <begin position="416"/>
        <end position="433"/>
    </location>
</feature>
<evidence type="ECO:0000256" key="4">
    <source>
        <dbReference type="ARBA" id="ARBA00022692"/>
    </source>
</evidence>
<keyword evidence="4 8" id="KW-0812">Transmembrane</keyword>
<proteinExistence type="predicted"/>
<feature type="transmembrane region" description="Helical" evidence="8">
    <location>
        <begin position="98"/>
        <end position="115"/>
    </location>
</feature>
<feature type="transmembrane region" description="Helical" evidence="8">
    <location>
        <begin position="529"/>
        <end position="548"/>
    </location>
</feature>
<feature type="transmembrane region" description="Helical" evidence="8">
    <location>
        <begin position="6"/>
        <end position="26"/>
    </location>
</feature>
<gene>
    <name evidence="9" type="ORF">ENI35_00795</name>
</gene>
<sequence length="549" mass="62230">MVYFSTFFVSLFITLVLIPILTKLALRKHIVDEPGPRKVHTLPMPKLGGLAIATGTLFPIIIWTDFVAEIKGLVSGLVIIVVLGLLDDFYELRYREKFIGQFVATFVAIFLSRIYVTQLGSLGELNLILPLWIALPLTVVFIVGATNAINLADGLDGLAAGISLLSFGCIAYLAYISGEMPIFISSLAIIGAILGFLRFNTYPATIFMGDTGSQFLGFSAGWLSLALTQKETNPLSHVLPVIILGFPILDTLAVMLERFSQGRPIFIADKNHFHHKLLRIGFSHKEAVIIIYFLQCLLITFALIFRYYPEGFLFGGYLLFCLIVLCFFYIAERTHWVLRRSVNMDKDLASATLSSSTKDKINKGVFKIISFIIPILLLFLSLIPRQIPKDMGIISLLLLTIILVVYTTKREVWPRFFIRLNLYIAGIFLIYLANKEKIIWFQINMYYLQIIIFSLLMVLIAIYVKFSEPEYFQMTPLDYLIIFMIFIILLISHLPRKQIAMDNLSIFLAETMVFFWGVELILSHKFGKWNALSVSTLIVLFITGIRGLF</sequence>
<dbReference type="PANTHER" id="PTHR22926:SF3">
    <property type="entry name" value="UNDECAPRENYL-PHOSPHATE ALPHA-N-ACETYLGLUCOSAMINYL 1-PHOSPHATE TRANSFERASE"/>
    <property type="match status" value="1"/>
</dbReference>
<feature type="transmembrane region" description="Helical" evidence="8">
    <location>
        <begin position="391"/>
        <end position="409"/>
    </location>
</feature>
<reference evidence="9" key="1">
    <citation type="journal article" date="2020" name="mSystems">
        <title>Genome- and Community-Level Interaction Insights into Carbon Utilization and Element Cycling Functions of Hydrothermarchaeota in Hydrothermal Sediment.</title>
        <authorList>
            <person name="Zhou Z."/>
            <person name="Liu Y."/>
            <person name="Xu W."/>
            <person name="Pan J."/>
            <person name="Luo Z.H."/>
            <person name="Li M."/>
        </authorList>
    </citation>
    <scope>NUCLEOTIDE SEQUENCE [LARGE SCALE GENOMIC DNA]</scope>
    <source>
        <strain evidence="9">HyVt-389</strain>
    </source>
</reference>
<evidence type="ECO:0000256" key="3">
    <source>
        <dbReference type="ARBA" id="ARBA00022679"/>
    </source>
</evidence>
<protein>
    <submittedName>
        <fullName evidence="9">Undecaprenyl/decaprenyl-phosphate alpha-N-acetylglucosaminyl 1-phosphate transferase</fullName>
    </submittedName>
</protein>
<keyword evidence="7" id="KW-0460">Magnesium</keyword>
<feature type="transmembrane region" description="Helical" evidence="8">
    <location>
        <begin position="504"/>
        <end position="522"/>
    </location>
</feature>
<dbReference type="GO" id="GO:0005886">
    <property type="term" value="C:plasma membrane"/>
    <property type="evidence" value="ECO:0007669"/>
    <property type="project" value="UniProtKB-SubCell"/>
</dbReference>
<feature type="transmembrane region" description="Helical" evidence="8">
    <location>
        <begin position="445"/>
        <end position="464"/>
    </location>
</feature>
<feature type="transmembrane region" description="Helical" evidence="8">
    <location>
        <begin position="182"/>
        <end position="199"/>
    </location>
</feature>
<evidence type="ECO:0000313" key="9">
    <source>
        <dbReference type="EMBL" id="HEC67345.1"/>
    </source>
</evidence>
<dbReference type="InterPro" id="IPR000715">
    <property type="entry name" value="Glycosyl_transferase_4"/>
</dbReference>
<dbReference type="PROSITE" id="PS01348">
    <property type="entry name" value="MRAY_2"/>
    <property type="match status" value="1"/>
</dbReference>
<evidence type="ECO:0000256" key="6">
    <source>
        <dbReference type="ARBA" id="ARBA00023136"/>
    </source>
</evidence>
<keyword evidence="3 9" id="KW-0808">Transferase</keyword>
<keyword evidence="6 8" id="KW-0472">Membrane</keyword>
<feature type="transmembrane region" description="Helical" evidence="8">
    <location>
        <begin position="47"/>
        <end position="64"/>
    </location>
</feature>
<keyword evidence="7" id="KW-0479">Metal-binding</keyword>
<dbReference type="GO" id="GO:0009103">
    <property type="term" value="P:lipopolysaccharide biosynthetic process"/>
    <property type="evidence" value="ECO:0007669"/>
    <property type="project" value="TreeGrafter"/>
</dbReference>
<dbReference type="GO" id="GO:0046872">
    <property type="term" value="F:metal ion binding"/>
    <property type="evidence" value="ECO:0007669"/>
    <property type="project" value="UniProtKB-KW"/>
</dbReference>
<comment type="subcellular location">
    <subcellularLocation>
        <location evidence="1">Cell membrane</location>
        <topology evidence="1">Multi-pass membrane protein</topology>
    </subcellularLocation>
</comment>
<name>A0A7C1ZL56_DESA2</name>
<dbReference type="InterPro" id="IPR018480">
    <property type="entry name" value="PNAcMuramoyl-5peptid_Trfase_CS"/>
</dbReference>
<dbReference type="PANTHER" id="PTHR22926">
    <property type="entry name" value="PHOSPHO-N-ACETYLMURAMOYL-PENTAPEPTIDE-TRANSFERASE"/>
    <property type="match status" value="1"/>
</dbReference>
<feature type="binding site" evidence="7">
    <location>
        <position position="210"/>
    </location>
    <ligand>
        <name>Mg(2+)</name>
        <dbReference type="ChEBI" id="CHEBI:18420"/>
    </ligand>
</feature>
<evidence type="ECO:0000256" key="8">
    <source>
        <dbReference type="SAM" id="Phobius"/>
    </source>
</evidence>
<feature type="transmembrane region" description="Helical" evidence="8">
    <location>
        <begin position="314"/>
        <end position="331"/>
    </location>
</feature>
<dbReference type="GO" id="GO:0016780">
    <property type="term" value="F:phosphotransferase activity, for other substituted phosphate groups"/>
    <property type="evidence" value="ECO:0007669"/>
    <property type="project" value="InterPro"/>
</dbReference>
<feature type="transmembrane region" description="Helical" evidence="8">
    <location>
        <begin position="476"/>
        <end position="492"/>
    </location>
</feature>
<feature type="binding site" evidence="7">
    <location>
        <position position="150"/>
    </location>
    <ligand>
        <name>Mg(2+)</name>
        <dbReference type="ChEBI" id="CHEBI:18420"/>
    </ligand>
</feature>
<comment type="cofactor">
    <cofactor evidence="7">
        <name>Mg(2+)</name>
        <dbReference type="ChEBI" id="CHEBI:18420"/>
    </cofactor>
</comment>
<feature type="transmembrane region" description="Helical" evidence="8">
    <location>
        <begin position="157"/>
        <end position="176"/>
    </location>
</feature>
<feature type="transmembrane region" description="Helical" evidence="8">
    <location>
        <begin position="364"/>
        <end position="385"/>
    </location>
</feature>
<feature type="transmembrane region" description="Helical" evidence="8">
    <location>
        <begin position="70"/>
        <end position="86"/>
    </location>
</feature>
<feature type="transmembrane region" description="Helical" evidence="8">
    <location>
        <begin position="287"/>
        <end position="308"/>
    </location>
</feature>
<evidence type="ECO:0000256" key="7">
    <source>
        <dbReference type="PIRSR" id="PIRSR600715-1"/>
    </source>
</evidence>
<dbReference type="Pfam" id="PF00953">
    <property type="entry name" value="Glycos_transf_4"/>
    <property type="match status" value="1"/>
</dbReference>
<dbReference type="GO" id="GO:0071555">
    <property type="term" value="P:cell wall organization"/>
    <property type="evidence" value="ECO:0007669"/>
    <property type="project" value="TreeGrafter"/>
</dbReference>
<feature type="transmembrane region" description="Helical" evidence="8">
    <location>
        <begin position="127"/>
        <end position="145"/>
    </location>
</feature>
<accession>A0A7C1ZL56</accession>
<dbReference type="AlphaFoldDB" id="A0A7C1ZL56"/>
<dbReference type="CDD" id="cd06853">
    <property type="entry name" value="GT_WecA_like"/>
    <property type="match status" value="1"/>
</dbReference>
<evidence type="ECO:0000256" key="1">
    <source>
        <dbReference type="ARBA" id="ARBA00004651"/>
    </source>
</evidence>
<organism evidence="9">
    <name type="scientific">Desulfofervidus auxilii</name>
    <dbReference type="NCBI Taxonomy" id="1621989"/>
    <lineage>
        <taxon>Bacteria</taxon>
        <taxon>Pseudomonadati</taxon>
        <taxon>Thermodesulfobacteriota</taxon>
        <taxon>Candidatus Desulfofervidia</taxon>
        <taxon>Candidatus Desulfofervidales</taxon>
        <taxon>Candidatus Desulfofervidaceae</taxon>
        <taxon>Candidatus Desulfofervidus</taxon>
    </lineage>
</organism>